<evidence type="ECO:0000259" key="7">
    <source>
        <dbReference type="Pfam" id="PF03914"/>
    </source>
</evidence>
<organism evidence="9 10">
    <name type="scientific">Sporisorium graminicola</name>
    <dbReference type="NCBI Taxonomy" id="280036"/>
    <lineage>
        <taxon>Eukaryota</taxon>
        <taxon>Fungi</taxon>
        <taxon>Dikarya</taxon>
        <taxon>Basidiomycota</taxon>
        <taxon>Ustilaginomycotina</taxon>
        <taxon>Ustilaginomycetes</taxon>
        <taxon>Ustilaginales</taxon>
        <taxon>Ustilaginaceae</taxon>
        <taxon>Sporisorium</taxon>
    </lineage>
</organism>
<dbReference type="InterPro" id="IPR005612">
    <property type="entry name" value="CCAAT-binding_factor"/>
</dbReference>
<feature type="compositionally biased region" description="Low complexity" evidence="6">
    <location>
        <begin position="366"/>
        <end position="376"/>
    </location>
</feature>
<evidence type="ECO:0000313" key="10">
    <source>
        <dbReference type="Proteomes" id="UP000306050"/>
    </source>
</evidence>
<evidence type="ECO:0000256" key="1">
    <source>
        <dbReference type="ARBA" id="ARBA00004604"/>
    </source>
</evidence>
<dbReference type="GO" id="GO:0005730">
    <property type="term" value="C:nucleolus"/>
    <property type="evidence" value="ECO:0007669"/>
    <property type="project" value="UniProtKB-SubCell"/>
</dbReference>
<dbReference type="GO" id="GO:0006270">
    <property type="term" value="P:DNA replication initiation"/>
    <property type="evidence" value="ECO:0007669"/>
    <property type="project" value="TreeGrafter"/>
</dbReference>
<feature type="region of interest" description="Disordered" evidence="6">
    <location>
        <begin position="1"/>
        <end position="117"/>
    </location>
</feature>
<evidence type="ECO:0008006" key="11">
    <source>
        <dbReference type="Google" id="ProtNLM"/>
    </source>
</evidence>
<feature type="region of interest" description="Disordered" evidence="6">
    <location>
        <begin position="859"/>
        <end position="883"/>
    </location>
</feature>
<feature type="compositionally biased region" description="Acidic residues" evidence="6">
    <location>
        <begin position="286"/>
        <end position="317"/>
    </location>
</feature>
<evidence type="ECO:0000313" key="9">
    <source>
        <dbReference type="EMBL" id="TKY84495.1"/>
    </source>
</evidence>
<feature type="compositionally biased region" description="Acidic residues" evidence="6">
    <location>
        <begin position="862"/>
        <end position="879"/>
    </location>
</feature>
<dbReference type="GeneID" id="40729291"/>
<sequence length="1096" mass="119600">MPPKRKTAPSAGSSSSSSRARPVSKKPMRTRQAQPARRPKLAAQLDMYIHRSDDDDESEDDGTPDTASASISSKQATAIILAAQEQEYEPESDEASHVSSGDDDSDGDDSDAEGAKVRTVSAANLAFLSGLDKNKAIDVSQKDAKQKAKDLKRSDRKEFEETRKQIAAERKARLAQPVSEEEDEFSDESMEDDDQEDHVQLPSKGGEKKNYQEYSDVSEGEEVGASSDDGGKPVKRQKSKNVNDEDAEAAYLARLGKRKAREQYQDEVERQKRINAKLPVRKLDGDDSADSSDEDVEIVDDMDDDDDDEDEDDDEMEGDYRQESEPEGLGSSDDEDEPSATAKPSRAVHAPLPRSAQPDSDSDSNAPTRTPTTTAPLSSITHSSRFNLTAPYEILLTSHPCRLPPAPSTTSSRKATLAYKAQLAAASKQTLLLARNQIASLASQIVADPEVNLGLLRRLAVFASASVSAPPEKIPEIRAEQAAARASGGKAAAARARPVKVAVPPAVRQLAMLSMLAVFVDILPGYRIRSLTDKEQEEKVGQDVARRREFEAGLVGVYRDFLELCEAELKAAAAELAGAPAAVVRGKKKSKPAPGVGKLERAAIKVFTTLAVRAVHFNFRTNILGVVVARMSRRRWGSDETECFEAIRSVILSDLNGEVSLEVVRLIHRMTKERRYKVNSQVLDLLLHLRLRDELGNKRSSTTTSTDPDAEAARAAREHAERRAAMKAREKRGKAGSGKFSSKEVRKGLATHLSKKQVKKQKELKAIEDEMKEAEATVDLEERERNQTETLKLVFVLYFTVLKREVGSVGLGVLESTMKGLSMYAHRVNVDFFRDLLAVLKQHVAVNAALLDDSKSLHADGGDGEASESDDDDDDDAADADAGAGDNVLLDQTTLTKTIRHMIVALKTTFDLFLGQVEGSILNLDLTDVLGHFYYVLFFLPFVNESHLCFSTTSTSTSGASTVVDLALDSLYAILIRSRTRFAAHILAAFAKRLAIISLHLPLTATSGPQKVVRIIAHLLTHQSTSSSSVSQLALLDLEDRSRNGTYAADGANLNTSGVLESGQTVLWELALLKHMPSADLAHEADRVWALKDEAL</sequence>
<evidence type="ECO:0000259" key="8">
    <source>
        <dbReference type="Pfam" id="PF07540"/>
    </source>
</evidence>
<evidence type="ECO:0000256" key="5">
    <source>
        <dbReference type="SAM" id="Coils"/>
    </source>
</evidence>
<comment type="subcellular location">
    <subcellularLocation>
        <location evidence="1">Nucleus</location>
        <location evidence="1">Nucleolus</location>
    </subcellularLocation>
</comment>
<feature type="compositionally biased region" description="Acidic residues" evidence="6">
    <location>
        <begin position="179"/>
        <end position="196"/>
    </location>
</feature>
<accession>A0A4U7KKA8</accession>
<dbReference type="RefSeq" id="XP_029736480.1">
    <property type="nucleotide sequence ID" value="XM_029886988.1"/>
</dbReference>
<dbReference type="InterPro" id="IPR011501">
    <property type="entry name" value="Noc3_N"/>
</dbReference>
<keyword evidence="3 5" id="KW-0175">Coiled coil</keyword>
<feature type="compositionally biased region" description="Basic and acidic residues" evidence="6">
    <location>
        <begin position="261"/>
        <end position="272"/>
    </location>
</feature>
<feature type="compositionally biased region" description="Polar residues" evidence="6">
    <location>
        <begin position="65"/>
        <end position="76"/>
    </location>
</feature>
<dbReference type="PANTHER" id="PTHR14428:SF5">
    <property type="entry name" value="NUCLEOLAR COMPLEX PROTEIN 3 HOMOLOG"/>
    <property type="match status" value="1"/>
</dbReference>
<feature type="compositionally biased region" description="Acidic residues" evidence="6">
    <location>
        <begin position="54"/>
        <end position="63"/>
    </location>
</feature>
<feature type="compositionally biased region" description="Basic and acidic residues" evidence="6">
    <location>
        <begin position="132"/>
        <end position="172"/>
    </location>
</feature>
<feature type="coiled-coil region" evidence="5">
    <location>
        <begin position="757"/>
        <end position="791"/>
    </location>
</feature>
<feature type="region of interest" description="Disordered" evidence="6">
    <location>
        <begin position="697"/>
        <end position="754"/>
    </location>
</feature>
<feature type="domain" description="CCAAT-binding factor" evidence="7">
    <location>
        <begin position="903"/>
        <end position="1076"/>
    </location>
</feature>
<feature type="compositionally biased region" description="Basic and acidic residues" evidence="6">
    <location>
        <begin position="711"/>
        <end position="728"/>
    </location>
</feature>
<dbReference type="Pfam" id="PF03914">
    <property type="entry name" value="CBF"/>
    <property type="match status" value="1"/>
</dbReference>
<dbReference type="PANTHER" id="PTHR14428">
    <property type="entry name" value="NUCLEOLAR COMPLEX PROTEIN 3"/>
    <property type="match status" value="1"/>
</dbReference>
<comment type="caution">
    <text evidence="9">The sequence shown here is derived from an EMBL/GenBank/DDBJ whole genome shotgun (WGS) entry which is preliminary data.</text>
</comment>
<evidence type="ECO:0000256" key="2">
    <source>
        <dbReference type="ARBA" id="ARBA00007797"/>
    </source>
</evidence>
<dbReference type="InterPro" id="IPR016903">
    <property type="entry name" value="Nucleolar_cplx-assoc_3"/>
</dbReference>
<keyword evidence="4" id="KW-0539">Nucleus</keyword>
<dbReference type="GO" id="GO:0003682">
    <property type="term" value="F:chromatin binding"/>
    <property type="evidence" value="ECO:0007669"/>
    <property type="project" value="TreeGrafter"/>
</dbReference>
<dbReference type="Proteomes" id="UP000306050">
    <property type="component" value="Chromosome SGRAM_9"/>
</dbReference>
<evidence type="ECO:0000256" key="4">
    <source>
        <dbReference type="ARBA" id="ARBA00023242"/>
    </source>
</evidence>
<evidence type="ECO:0000256" key="6">
    <source>
        <dbReference type="SAM" id="MobiDB-lite"/>
    </source>
</evidence>
<feature type="domain" description="Nucleolar complex-associated protein 3 N-terminal" evidence="8">
    <location>
        <begin position="434"/>
        <end position="561"/>
    </location>
</feature>
<gene>
    <name evidence="9" type="ORF">EX895_006396</name>
</gene>
<feature type="region of interest" description="Disordered" evidence="6">
    <location>
        <begin position="131"/>
        <end position="382"/>
    </location>
</feature>
<keyword evidence="10" id="KW-1185">Reference proteome</keyword>
<name>A0A4U7KKA8_9BASI</name>
<protein>
    <recommendedName>
        <fullName evidence="11">Nucleolar complex-associated protein 3</fullName>
    </recommendedName>
</protein>
<dbReference type="EMBL" id="SRRM01000022">
    <property type="protein sequence ID" value="TKY84495.1"/>
    <property type="molecule type" value="Genomic_DNA"/>
</dbReference>
<feature type="compositionally biased region" description="Acidic residues" evidence="6">
    <location>
        <begin position="101"/>
        <end position="112"/>
    </location>
</feature>
<dbReference type="KEGG" id="sgra:EX895_006396"/>
<comment type="similarity">
    <text evidence="2">Belongs to the CBF/MAK21 family.</text>
</comment>
<evidence type="ECO:0000256" key="3">
    <source>
        <dbReference type="ARBA" id="ARBA00023054"/>
    </source>
</evidence>
<feature type="compositionally biased region" description="Polar residues" evidence="6">
    <location>
        <begin position="698"/>
        <end position="707"/>
    </location>
</feature>
<feature type="compositionally biased region" description="Low complexity" evidence="6">
    <location>
        <begin position="8"/>
        <end position="21"/>
    </location>
</feature>
<dbReference type="OrthoDB" id="10263597at2759"/>
<proteinExistence type="inferred from homology"/>
<dbReference type="Pfam" id="PF07540">
    <property type="entry name" value="NOC3p"/>
    <property type="match status" value="1"/>
</dbReference>
<dbReference type="AlphaFoldDB" id="A0A4U7KKA8"/>
<reference evidence="9 10" key="1">
    <citation type="submission" date="2019-05" db="EMBL/GenBank/DDBJ databases">
        <title>Sporisorium graminicola CBS 10092 draft sequencing and annotation.</title>
        <authorList>
            <person name="Solano-Gonzalez S."/>
            <person name="Caddick M.X."/>
            <person name="Darby A."/>
        </authorList>
    </citation>
    <scope>NUCLEOTIDE SEQUENCE [LARGE SCALE GENOMIC DNA]</scope>
    <source>
        <strain evidence="9 10">CBS 10092</strain>
    </source>
</reference>